<keyword evidence="8" id="KW-1185">Reference proteome</keyword>
<keyword evidence="1" id="KW-0507">mRNA processing</keyword>
<dbReference type="GeneID" id="39980678"/>
<dbReference type="EMBL" id="NBCO01000001">
    <property type="protein sequence ID" value="ORC93340.1"/>
    <property type="molecule type" value="Genomic_DNA"/>
</dbReference>
<dbReference type="PANTHER" id="PTHR23139">
    <property type="entry name" value="RNA-BINDING PROTEIN"/>
    <property type="match status" value="1"/>
</dbReference>
<keyword evidence="3" id="KW-0508">mRNA splicing</keyword>
<feature type="compositionally biased region" description="Low complexity" evidence="5">
    <location>
        <begin position="30"/>
        <end position="39"/>
    </location>
</feature>
<dbReference type="GO" id="GO:0008380">
    <property type="term" value="P:RNA splicing"/>
    <property type="evidence" value="ECO:0007669"/>
    <property type="project" value="UniProtKB-KW"/>
</dbReference>
<name>A0A1X0PA55_9TRYP</name>
<feature type="compositionally biased region" description="Gly residues" evidence="5">
    <location>
        <begin position="908"/>
        <end position="917"/>
    </location>
</feature>
<accession>A0A1X0PA55</accession>
<evidence type="ECO:0000313" key="8">
    <source>
        <dbReference type="Proteomes" id="UP000192257"/>
    </source>
</evidence>
<evidence type="ECO:0000256" key="3">
    <source>
        <dbReference type="ARBA" id="ARBA00023187"/>
    </source>
</evidence>
<feature type="compositionally biased region" description="Pro residues" evidence="5">
    <location>
        <begin position="670"/>
        <end position="680"/>
    </location>
</feature>
<evidence type="ECO:0000256" key="1">
    <source>
        <dbReference type="ARBA" id="ARBA00022664"/>
    </source>
</evidence>
<evidence type="ECO:0000256" key="5">
    <source>
        <dbReference type="SAM" id="MobiDB-lite"/>
    </source>
</evidence>
<dbReference type="RefSeq" id="XP_028887406.1">
    <property type="nucleotide sequence ID" value="XM_029020898.1"/>
</dbReference>
<keyword evidence="2 4" id="KW-0694">RNA-binding</keyword>
<feature type="region of interest" description="Disordered" evidence="5">
    <location>
        <begin position="866"/>
        <end position="917"/>
    </location>
</feature>
<feature type="compositionally biased region" description="Low complexity" evidence="5">
    <location>
        <begin position="685"/>
        <end position="698"/>
    </location>
</feature>
<dbReference type="InterPro" id="IPR035979">
    <property type="entry name" value="RBD_domain_sf"/>
</dbReference>
<proteinExistence type="predicted"/>
<dbReference type="InterPro" id="IPR012677">
    <property type="entry name" value="Nucleotide-bd_a/b_plait_sf"/>
</dbReference>
<feature type="domain" description="RRM" evidence="6">
    <location>
        <begin position="463"/>
        <end position="527"/>
    </location>
</feature>
<dbReference type="PROSITE" id="PS50102">
    <property type="entry name" value="RRM"/>
    <property type="match status" value="1"/>
</dbReference>
<feature type="compositionally biased region" description="Polar residues" evidence="5">
    <location>
        <begin position="725"/>
        <end position="744"/>
    </location>
</feature>
<feature type="region of interest" description="Disordered" evidence="5">
    <location>
        <begin position="667"/>
        <end position="775"/>
    </location>
</feature>
<evidence type="ECO:0000256" key="4">
    <source>
        <dbReference type="PROSITE-ProRule" id="PRU00176"/>
    </source>
</evidence>
<dbReference type="Proteomes" id="UP000192257">
    <property type="component" value="Unassembled WGS sequence"/>
</dbReference>
<dbReference type="GO" id="GO:0003723">
    <property type="term" value="F:RNA binding"/>
    <property type="evidence" value="ECO:0007669"/>
    <property type="project" value="UniProtKB-UniRule"/>
</dbReference>
<evidence type="ECO:0000256" key="2">
    <source>
        <dbReference type="ARBA" id="ARBA00022884"/>
    </source>
</evidence>
<feature type="compositionally biased region" description="Basic residues" evidence="5">
    <location>
        <begin position="46"/>
        <end position="57"/>
    </location>
</feature>
<dbReference type="VEuPathDB" id="TriTrypDB:TM35_000012170"/>
<dbReference type="Pfam" id="PF00076">
    <property type="entry name" value="RRM_1"/>
    <property type="match status" value="1"/>
</dbReference>
<gene>
    <name evidence="7" type="ORF">TM35_000012170</name>
</gene>
<organism evidence="7 8">
    <name type="scientific">Trypanosoma theileri</name>
    <dbReference type="NCBI Taxonomy" id="67003"/>
    <lineage>
        <taxon>Eukaryota</taxon>
        <taxon>Discoba</taxon>
        <taxon>Euglenozoa</taxon>
        <taxon>Kinetoplastea</taxon>
        <taxon>Metakinetoplastina</taxon>
        <taxon>Trypanosomatida</taxon>
        <taxon>Trypanosomatidae</taxon>
        <taxon>Trypanosoma</taxon>
    </lineage>
</organism>
<evidence type="ECO:0000259" key="6">
    <source>
        <dbReference type="PROSITE" id="PS50102"/>
    </source>
</evidence>
<dbReference type="SMART" id="SM00360">
    <property type="entry name" value="RRM"/>
    <property type="match status" value="1"/>
</dbReference>
<dbReference type="STRING" id="67003.A0A1X0PA55"/>
<evidence type="ECO:0000313" key="7">
    <source>
        <dbReference type="EMBL" id="ORC93340.1"/>
    </source>
</evidence>
<reference evidence="7 8" key="1">
    <citation type="submission" date="2017-03" db="EMBL/GenBank/DDBJ databases">
        <title>An alternative strategy for trypanosome survival in the mammalian bloodstream revealed through genome and transcriptome analysis of the ubiquitous bovine parasite Trypanosoma (Megatrypanum) theileri.</title>
        <authorList>
            <person name="Kelly S."/>
            <person name="Ivens A."/>
            <person name="Mott A."/>
            <person name="O'Neill E."/>
            <person name="Emms D."/>
            <person name="Macleod O."/>
            <person name="Voorheis P."/>
            <person name="Matthews J."/>
            <person name="Matthews K."/>
            <person name="Carrington M."/>
        </authorList>
    </citation>
    <scope>NUCLEOTIDE SEQUENCE [LARGE SCALE GENOMIC DNA]</scope>
    <source>
        <strain evidence="7">Edinburgh</strain>
    </source>
</reference>
<protein>
    <submittedName>
        <fullName evidence="7">U2AF65-like splicing factor</fullName>
    </submittedName>
</protein>
<dbReference type="CDD" id="cd00590">
    <property type="entry name" value="RRM_SF"/>
    <property type="match status" value="1"/>
</dbReference>
<feature type="region of interest" description="Disordered" evidence="5">
    <location>
        <begin position="207"/>
        <end position="241"/>
    </location>
</feature>
<feature type="region of interest" description="Disordered" evidence="5">
    <location>
        <begin position="263"/>
        <end position="295"/>
    </location>
</feature>
<dbReference type="GO" id="GO:0006397">
    <property type="term" value="P:mRNA processing"/>
    <property type="evidence" value="ECO:0007669"/>
    <property type="project" value="UniProtKB-KW"/>
</dbReference>
<dbReference type="OrthoDB" id="10266058at2759"/>
<dbReference type="Gene3D" id="3.30.70.330">
    <property type="match status" value="3"/>
</dbReference>
<dbReference type="AlphaFoldDB" id="A0A1X0PA55"/>
<comment type="caution">
    <text evidence="7">The sequence shown here is derived from an EMBL/GenBank/DDBJ whole genome shotgun (WGS) entry which is preliminary data.</text>
</comment>
<feature type="region of interest" description="Disordered" evidence="5">
    <location>
        <begin position="1"/>
        <end position="124"/>
    </location>
</feature>
<dbReference type="SUPFAM" id="SSF54928">
    <property type="entry name" value="RNA-binding domain, RBD"/>
    <property type="match status" value="2"/>
</dbReference>
<sequence>MGRDSRGDRYSRRNDTSDRHGIPEGPSGNSSTAATAASTRYGRYAGNRRSRSPRGSRRGGSDERNSERHRRRRRSASDERQRRRPATSRRAPSKETGRRGHRRSRSRSSSSSSTSRKGELARSRFEEVNVQELLNPGIQTIPGGMGAPVSPDVLFALLKQQQEQLQHEQELQELHAAVEQDYLAQAQAQAQAQAVLGSGNETQVFQETSNTTGYTEQEPQQIEEQPAENEENGEIPTQPTAPVKVLPSVADFVPVIPKSLLNLLGVPPSKNDTSGGETKNDSAAEGGQNDNGQEGVLTTTTGALAVLQAPKLSPEAERRAREARRAHISCFPQHTSRQDLLDYFTTIIPMVRRVKVQREMDQLAESMGGENNNGGVIDEGERRVIPSNAVVDVDRVIDLSVNSAKSKPFAFLEVNLADLVTELVEESQRDPERFTFIAADGQSYPITIRRPRDYQSLPGVDHRKVVMLGFPASLSAEKLRMVFEQFGSILAFDVKAGMAYAEFERESDAVDCVRDLHGETLGTHVVVLLPLYDWLKVVCTHAGIDVTLDPDDPVSGASLLAKDAQSTGALVPLLAEDLAKADEPVDHMKELVGLTVPLPDVVLHFAKTFPHLTTLYGSSVPIFPTRVLVLLNLFDEEELVLDETYERLLDEISSEVEKYGRVKSLIVPRRTPPPIPPKPPKNLYSSRMRTTKKSTTASGRDRGRQNQSKKKGGENEDELDMPVPTHSNTSGGETSENNATNGMTTFGKVNDRGGSIGDSNEESEDSDNDDEARYEREKAEYLKAREAYTDKLMHPIHGGFGRVFVEYETIDEAAEAQRAIVGRLFGGRTVVTSFMFEDVLYPPTAEEEEMQAEEKVKLYLEAVGAEEEEETKAQQEGKTSVNGDNDKNDASDEAQAVLTQDEEKEEVSGGGGLDALN</sequence>
<dbReference type="InterPro" id="IPR000504">
    <property type="entry name" value="RRM_dom"/>
</dbReference>
<feature type="compositionally biased region" description="Basic and acidic residues" evidence="5">
    <location>
        <begin position="1"/>
        <end position="22"/>
    </location>
</feature>
<feature type="compositionally biased region" description="Acidic residues" evidence="5">
    <location>
        <begin position="759"/>
        <end position="770"/>
    </location>
</feature>